<dbReference type="OrthoDB" id="9805504at2"/>
<evidence type="ECO:0000313" key="3">
    <source>
        <dbReference type="EMBL" id="ANK11993.1"/>
    </source>
</evidence>
<name>A0A192D0G1_9SPHN</name>
<dbReference type="SMART" id="SM00318">
    <property type="entry name" value="SNc"/>
    <property type="match status" value="1"/>
</dbReference>
<dbReference type="PANTHER" id="PTHR12302">
    <property type="entry name" value="EBNA2 BINDING PROTEIN P100"/>
    <property type="match status" value="1"/>
</dbReference>
<dbReference type="AlphaFoldDB" id="A0A192D0G1"/>
<evidence type="ECO:0000259" key="2">
    <source>
        <dbReference type="PROSITE" id="PS50830"/>
    </source>
</evidence>
<evidence type="ECO:0000256" key="1">
    <source>
        <dbReference type="SAM" id="SignalP"/>
    </source>
</evidence>
<dbReference type="PANTHER" id="PTHR12302:SF26">
    <property type="entry name" value="BLR1266 PROTEIN"/>
    <property type="match status" value="1"/>
</dbReference>
<feature type="signal peptide" evidence="1">
    <location>
        <begin position="1"/>
        <end position="21"/>
    </location>
</feature>
<reference evidence="3 4" key="1">
    <citation type="submission" date="2016-05" db="EMBL/GenBank/DDBJ databases">
        <title>Compelete Genome Sequence of Bacteriochlorophyll-Synthesizing Bacterium Porphyrobacter neustonensis DSM 9434.</title>
        <authorList>
            <person name="Shi X.-L."/>
            <person name="Wu Y.-H."/>
            <person name="Cheng H."/>
            <person name="Xu L."/>
            <person name="Zhang X.-Q."/>
            <person name="Wang C.-S."/>
            <person name="Xu X.-W."/>
        </authorList>
    </citation>
    <scope>NUCLEOTIDE SEQUENCE [LARGE SCALE GENOMIC DNA]</scope>
    <source>
        <strain evidence="3 4">DSM 9434</strain>
    </source>
</reference>
<dbReference type="Gene3D" id="2.40.50.90">
    <property type="match status" value="1"/>
</dbReference>
<dbReference type="RefSeq" id="WP_068349492.1">
    <property type="nucleotide sequence ID" value="NZ_CP016033.1"/>
</dbReference>
<accession>A0A192D0G1</accession>
<dbReference type="InterPro" id="IPR016071">
    <property type="entry name" value="Staphylococal_nuclease_OB-fold"/>
</dbReference>
<protein>
    <recommendedName>
        <fullName evidence="2">TNase-like domain-containing protein</fullName>
    </recommendedName>
</protein>
<dbReference type="InterPro" id="IPR035437">
    <property type="entry name" value="SNase_OB-fold_sf"/>
</dbReference>
<feature type="chain" id="PRO_5008251605" description="TNase-like domain-containing protein" evidence="1">
    <location>
        <begin position="22"/>
        <end position="240"/>
    </location>
</feature>
<proteinExistence type="predicted"/>
<feature type="domain" description="TNase-like" evidence="2">
    <location>
        <begin position="30"/>
        <end position="144"/>
    </location>
</feature>
<gene>
    <name evidence="3" type="ORF">A9D12_02545</name>
</gene>
<dbReference type="STRING" id="1112.A9D12_02545"/>
<dbReference type="Pfam" id="PF00565">
    <property type="entry name" value="SNase"/>
    <property type="match status" value="1"/>
</dbReference>
<dbReference type="Proteomes" id="UP000078263">
    <property type="component" value="Chromosome"/>
</dbReference>
<dbReference type="SUPFAM" id="SSF50199">
    <property type="entry name" value="Staphylococcal nuclease"/>
    <property type="match status" value="1"/>
</dbReference>
<organism evidence="3 4">
    <name type="scientific">Erythrobacter neustonensis</name>
    <dbReference type="NCBI Taxonomy" id="1112"/>
    <lineage>
        <taxon>Bacteria</taxon>
        <taxon>Pseudomonadati</taxon>
        <taxon>Pseudomonadota</taxon>
        <taxon>Alphaproteobacteria</taxon>
        <taxon>Sphingomonadales</taxon>
        <taxon>Erythrobacteraceae</taxon>
        <taxon>Erythrobacter/Porphyrobacter group</taxon>
        <taxon>Erythrobacter</taxon>
    </lineage>
</organism>
<dbReference type="KEGG" id="pns:A9D12_02545"/>
<keyword evidence="1" id="KW-0732">Signal</keyword>
<keyword evidence="4" id="KW-1185">Reference proteome</keyword>
<dbReference type="EMBL" id="CP016033">
    <property type="protein sequence ID" value="ANK11993.1"/>
    <property type="molecule type" value="Genomic_DNA"/>
</dbReference>
<sequence>MQRTLIPLVAAAALFAVPVGANIVTGAAAVVDGDTITMTGTRIRLVGIDAPEAAQICKRGGQPWNCGTDAAQVLGDIIGGQPLECTAVGTDVYGRTLATCTTPVFDVAREMLRRGMAVPAPDAPSDYTEARAIAQQMRYGLWAGEFDLPSAWRAANRGDAPPVARRAVPAARSQRVAAAAPARERRYTNALGCAIKGNNSRHGDLIYHLPGQRYYAQTRPEALFCTEREAAAAGFRRSKE</sequence>
<evidence type="ECO:0000313" key="4">
    <source>
        <dbReference type="Proteomes" id="UP000078263"/>
    </source>
</evidence>
<dbReference type="PROSITE" id="PS50830">
    <property type="entry name" value="TNASE_3"/>
    <property type="match status" value="1"/>
</dbReference>